<dbReference type="EMBL" id="BGZL01000001">
    <property type="protein sequence ID" value="GBP98723.1"/>
    <property type="molecule type" value="Genomic_DNA"/>
</dbReference>
<evidence type="ECO:0000256" key="1">
    <source>
        <dbReference type="SAM" id="MobiDB-lite"/>
    </source>
</evidence>
<proteinExistence type="predicted"/>
<dbReference type="AlphaFoldDB" id="A0A388SRF8"/>
<name>A0A388SRF8_9ACTN</name>
<reference evidence="2 3" key="1">
    <citation type="submission" date="2018-07" db="EMBL/GenBank/DDBJ databases">
        <title>Whole Genome Shotgun Sequence of Streptomyces spongiicola strain 531S.</title>
        <authorList>
            <person name="Dohra H."/>
            <person name="Kodani S."/>
        </authorList>
    </citation>
    <scope>NUCLEOTIDE SEQUENCE [LARGE SCALE GENOMIC DNA]</scope>
    <source>
        <strain evidence="2 3">531S</strain>
    </source>
</reference>
<accession>A0A388SRF8</accession>
<evidence type="ECO:0000313" key="3">
    <source>
        <dbReference type="Proteomes" id="UP000265354"/>
    </source>
</evidence>
<sequence>MERRICGGTLKHQPLTTGPREGAKTIRPVRGSSCTRFAKAVCDPVCLVHGDSHGTARRARPASAFGREPAVPGCGLAKPPEEARVSWWSASVSAVTGWPASRPGGAISLIVIVVLILSQCHAMRGPRAFLMAFADAVRRLR</sequence>
<dbReference type="Proteomes" id="UP000265354">
    <property type="component" value="Unassembled WGS sequence"/>
</dbReference>
<organism evidence="2 3">
    <name type="scientific">Streptomyces spongiicola</name>
    <dbReference type="NCBI Taxonomy" id="1690221"/>
    <lineage>
        <taxon>Bacteria</taxon>
        <taxon>Bacillati</taxon>
        <taxon>Actinomycetota</taxon>
        <taxon>Actinomycetes</taxon>
        <taxon>Kitasatosporales</taxon>
        <taxon>Streptomycetaceae</taxon>
        <taxon>Streptomyces</taxon>
    </lineage>
</organism>
<evidence type="ECO:0000313" key="2">
    <source>
        <dbReference type="EMBL" id="GBP98723.1"/>
    </source>
</evidence>
<feature type="region of interest" description="Disordered" evidence="1">
    <location>
        <begin position="1"/>
        <end position="22"/>
    </location>
</feature>
<comment type="caution">
    <text evidence="2">The sequence shown here is derived from an EMBL/GenBank/DDBJ whole genome shotgun (WGS) entry which is preliminary data.</text>
</comment>
<protein>
    <submittedName>
        <fullName evidence="2">Uncharacterized protein</fullName>
    </submittedName>
</protein>
<gene>
    <name evidence="2" type="ORF">SSP531S_01150</name>
</gene>